<dbReference type="Proteomes" id="UP000245119">
    <property type="component" value="Linkage Group LG13"/>
</dbReference>
<reference evidence="15 16" key="1">
    <citation type="submission" date="2018-04" db="EMBL/GenBank/DDBJ databases">
        <title>The genome of golden apple snail Pomacea canaliculata provides insight into stress tolerance and invasive adaptation.</title>
        <authorList>
            <person name="Liu C."/>
            <person name="Liu B."/>
            <person name="Ren Y."/>
            <person name="Zhang Y."/>
            <person name="Wang H."/>
            <person name="Li S."/>
            <person name="Jiang F."/>
            <person name="Yin L."/>
            <person name="Zhang G."/>
            <person name="Qian W."/>
            <person name="Fan W."/>
        </authorList>
    </citation>
    <scope>NUCLEOTIDE SEQUENCE [LARGE SCALE GENOMIC DNA]</scope>
    <source>
        <strain evidence="15">SZHN2017</strain>
        <tissue evidence="15">Muscle</tissue>
    </source>
</reference>
<dbReference type="GO" id="GO:0000049">
    <property type="term" value="F:tRNA binding"/>
    <property type="evidence" value="ECO:0007669"/>
    <property type="project" value="TreeGrafter"/>
</dbReference>
<feature type="domain" description="ELP1 first N-terminal beta-propeller" evidence="10">
    <location>
        <begin position="1"/>
        <end position="356"/>
    </location>
</feature>
<sequence length="1295" mass="144713">MRNLKLLHSHLVIAPLDLTGCSHITVNPDTGHVILVTNTDALVLDPATSEIIHRRSLLVDEVLSESGTGKVIGLQFLPDQHGTCIATSNGNLSLWIPDVDEFECVGVVENGLSTMCWSPDQELFILITGKGMAVIMTREFEAITEILLHSEEFGEGEFITVGWGKKETQFHGSEGKQAAKQKRENLQPASASDDLMPRVSWRGDGQLFAISSINPSTGARIIRVWSREGILQSTSEPMNGLEQALAWKPSGSLIASTQRKPNKHDVVFFEKNGLQHGEFTLNFGLNEVVVKELMWNPDSTILAVWSEDLPNSSGENTFHKSHVQLWTCSNYHWSLKQNLTFSCKHGNVVAMIWDPEHFGRLHLVTSTGQYLQYTWTSVTNHSHGQTSHDPANVFVINGSTVGITPLRKMVVPPPMSAYQLHLPSHVSQVTSPTFPPNIAGDIAVLTDDNQLIIFGECTETAATVSGDISRLDAAGGRGFRPQCTIPNQKASYSLVLPGTVSNFPLSITHMCWPRQDTFVFSTHGLSGPVLCLCQLPQEKHSVQTNPLELGSLIPVEESVISLAADIEGQNVAVQLVSGLVLKLCLDTGTLLPWETKQKQELKFPHISPQMEITSFAGEEVVVGLTDRFRFYVNNVEVASNCTSFAIHNEFLLLTTLSHTVRCIHRHTSVRDLASLSDGKAHPFDESIRRVERGSRIVVVVAEDTKLVLQMPRGNLETIHPRALVLSSVRRLLDRYEYSKALIIMKKHRINLNLIHDHNPQAFLEHVSNFIQQISSVSDLNLFLTELQDEDVTKTMYTAAYDPVTKSAASAVLVAATSSKCAVSKVDIICDTVRSALEREDAEKYRLCILTAFVKKSSPDLQKALELIWASKTLATYNFDLVLMVAEKSQKDPKEYIPFLNQLRRMEENYCKFTIDRHLKKYSSALHHIALCGPEHFNECVDLVQGHKLYTEALKLFSPDSQQFKTLAQEYGCYLKEKNRHDEAGIVFARAELWQMAFDAFVAALDWRKAFCMAARLQLDATQIAEMGRKLAVRLKDSKQFCEAAVVYEQYAKDIEEAVATLIEGSQWSEALRLMYTYQRIDIVETHLKKAIANACTETKAMLENQQAEMERYVQRLATVRQEKECTRKMLLMQDHNDNMADLLSDITSVTGESIQSSKYSVDSNRSTVFSKATGRSNRTRRKAEHKKWSLKEGSPFEDCALIDAIAKIIKTVDSMRDQYEALLEEVQRVVPLVWQEDTSSPSAVLGPAMTANAIAQAVQQGQGLDSARTEPVLQIPPILKKDVRWKLHMLQGADK</sequence>
<dbReference type="SUPFAM" id="SSF82171">
    <property type="entry name" value="DPP6 N-terminal domain-like"/>
    <property type="match status" value="1"/>
</dbReference>
<dbReference type="InterPro" id="IPR056167">
    <property type="entry name" value="A-sol_ELP1"/>
</dbReference>
<protein>
    <recommendedName>
        <fullName evidence="5 6">Elongator complex protein 1</fullName>
    </recommendedName>
</protein>
<feature type="domain" description="ELP1 N-terminal second beta-propeller" evidence="11">
    <location>
        <begin position="395"/>
        <end position="697"/>
    </location>
</feature>
<feature type="domain" description="ELP1 TPR" evidence="12">
    <location>
        <begin position="909"/>
        <end position="1072"/>
    </location>
</feature>
<dbReference type="InterPro" id="IPR056164">
    <property type="entry name" value="Beta-prop_ELP1_1st"/>
</dbReference>
<keyword evidence="6" id="KW-0539">Nucleus</keyword>
<keyword evidence="9" id="KW-0732">Signal</keyword>
<comment type="pathway">
    <text evidence="1">tRNA modification; 5-methoxycarbonylmethyl-2-thiouridine-tRNA biosynthesis.</text>
</comment>
<dbReference type="Gene3D" id="2.130.10.10">
    <property type="entry name" value="YVTN repeat-like/Quinoprotein amine dehydrogenase"/>
    <property type="match status" value="1"/>
</dbReference>
<feature type="region of interest" description="Disordered" evidence="8">
    <location>
        <begin position="170"/>
        <end position="198"/>
    </location>
</feature>
<dbReference type="InterPro" id="IPR015943">
    <property type="entry name" value="WD40/YVTN_repeat-like_dom_sf"/>
</dbReference>
<comment type="function">
    <text evidence="6">Component of the elongator complex which is required for multiple tRNA modifications, including mcm5U (5-methoxycarbonylmethyl uridine), mcm5s2U (5-methoxycarbonylmethyl-2-thiouridine), and ncm5U (5-carbamoylmethyl uridine). The elongator complex catalyzes formation of carboxymethyluridine in the wobble base at position 34 in tRNAs.</text>
</comment>
<evidence type="ECO:0000256" key="7">
    <source>
        <dbReference type="SAM" id="Coils"/>
    </source>
</evidence>
<dbReference type="InterPro" id="IPR056166">
    <property type="entry name" value="TPR_ELP1"/>
</dbReference>
<feature type="signal peptide" evidence="9">
    <location>
        <begin position="1"/>
        <end position="21"/>
    </location>
</feature>
<evidence type="ECO:0000259" key="12">
    <source>
        <dbReference type="Pfam" id="PF23878"/>
    </source>
</evidence>
<evidence type="ECO:0000259" key="13">
    <source>
        <dbReference type="Pfam" id="PF23925"/>
    </source>
</evidence>
<feature type="domain" description="ELP1 three-helical bundle" evidence="14">
    <location>
        <begin position="1081"/>
        <end position="1225"/>
    </location>
</feature>
<evidence type="ECO:0000256" key="5">
    <source>
        <dbReference type="ARBA" id="ARBA00029535"/>
    </source>
</evidence>
<proteinExistence type="inferred from homology"/>
<dbReference type="GO" id="GO:0002926">
    <property type="term" value="P:tRNA wobble base 5-methoxycarbonylmethyl-2-thiouridinylation"/>
    <property type="evidence" value="ECO:0007669"/>
    <property type="project" value="TreeGrafter"/>
</dbReference>
<evidence type="ECO:0000259" key="10">
    <source>
        <dbReference type="Pfam" id="PF04762"/>
    </source>
</evidence>
<accession>A0A2T7NG11</accession>
<dbReference type="STRING" id="400727.A0A2T7NG11"/>
<gene>
    <name evidence="15" type="ORF">C0Q70_20605</name>
</gene>
<name>A0A2T7NG11_POMCA</name>
<dbReference type="GO" id="GO:0033588">
    <property type="term" value="C:elongator holoenzyme complex"/>
    <property type="evidence" value="ECO:0007669"/>
    <property type="project" value="InterPro"/>
</dbReference>
<dbReference type="InterPro" id="IPR056169">
    <property type="entry name" value="HB_ELP1"/>
</dbReference>
<keyword evidence="3 6" id="KW-0963">Cytoplasm</keyword>
<keyword evidence="7" id="KW-0175">Coiled coil</keyword>
<organism evidence="15 16">
    <name type="scientific">Pomacea canaliculata</name>
    <name type="common">Golden apple snail</name>
    <dbReference type="NCBI Taxonomy" id="400727"/>
    <lineage>
        <taxon>Eukaryota</taxon>
        <taxon>Metazoa</taxon>
        <taxon>Spiralia</taxon>
        <taxon>Lophotrochozoa</taxon>
        <taxon>Mollusca</taxon>
        <taxon>Gastropoda</taxon>
        <taxon>Caenogastropoda</taxon>
        <taxon>Architaenioglossa</taxon>
        <taxon>Ampullarioidea</taxon>
        <taxon>Ampullariidae</taxon>
        <taxon>Pomacea</taxon>
    </lineage>
</organism>
<dbReference type="Pfam" id="PF23925">
    <property type="entry name" value="A-sol_ELP1"/>
    <property type="match status" value="2"/>
</dbReference>
<dbReference type="Pfam" id="PF04762">
    <property type="entry name" value="Beta-prop_ELP1_1st"/>
    <property type="match status" value="1"/>
</dbReference>
<keyword evidence="16" id="KW-1185">Reference proteome</keyword>
<dbReference type="GO" id="GO:0005829">
    <property type="term" value="C:cytosol"/>
    <property type="evidence" value="ECO:0007669"/>
    <property type="project" value="TreeGrafter"/>
</dbReference>
<dbReference type="Pfam" id="PF23936">
    <property type="entry name" value="HB_ELP1"/>
    <property type="match status" value="1"/>
</dbReference>
<evidence type="ECO:0000313" key="16">
    <source>
        <dbReference type="Proteomes" id="UP000245119"/>
    </source>
</evidence>
<evidence type="ECO:0000256" key="2">
    <source>
        <dbReference type="ARBA" id="ARBA00006086"/>
    </source>
</evidence>
<evidence type="ECO:0000256" key="8">
    <source>
        <dbReference type="SAM" id="MobiDB-lite"/>
    </source>
</evidence>
<dbReference type="Pfam" id="PF23878">
    <property type="entry name" value="TPR_ELP1"/>
    <property type="match status" value="1"/>
</dbReference>
<dbReference type="UniPathway" id="UPA00988"/>
<keyword evidence="4" id="KW-0819">tRNA processing</keyword>
<evidence type="ECO:0000256" key="6">
    <source>
        <dbReference type="PIRNR" id="PIRNR017233"/>
    </source>
</evidence>
<comment type="similarity">
    <text evidence="2 6">Belongs to the ELP1/IKA1 family.</text>
</comment>
<dbReference type="GO" id="GO:0005634">
    <property type="term" value="C:nucleus"/>
    <property type="evidence" value="ECO:0007669"/>
    <property type="project" value="UniProtKB-SubCell"/>
</dbReference>
<evidence type="ECO:0000259" key="14">
    <source>
        <dbReference type="Pfam" id="PF23936"/>
    </source>
</evidence>
<evidence type="ECO:0000256" key="9">
    <source>
        <dbReference type="SAM" id="SignalP"/>
    </source>
</evidence>
<evidence type="ECO:0000256" key="1">
    <source>
        <dbReference type="ARBA" id="ARBA00005043"/>
    </source>
</evidence>
<dbReference type="PIRSF" id="PIRSF017233">
    <property type="entry name" value="IKAP"/>
    <property type="match status" value="1"/>
</dbReference>
<feature type="coiled-coil region" evidence="7">
    <location>
        <begin position="1095"/>
        <end position="1122"/>
    </location>
</feature>
<dbReference type="InterPro" id="IPR006849">
    <property type="entry name" value="Elp1"/>
</dbReference>
<evidence type="ECO:0000259" key="11">
    <source>
        <dbReference type="Pfam" id="PF23797"/>
    </source>
</evidence>
<dbReference type="PANTHER" id="PTHR12747">
    <property type="entry name" value="ELONGATOR COMPLEX PROTEIN 1"/>
    <property type="match status" value="1"/>
</dbReference>
<feature type="domain" description="ELP1 alpha-solenoid" evidence="13">
    <location>
        <begin position="721"/>
        <end position="869"/>
    </location>
</feature>
<dbReference type="EMBL" id="PZQS01000013">
    <property type="protein sequence ID" value="PVD20111.1"/>
    <property type="molecule type" value="Genomic_DNA"/>
</dbReference>
<feature type="chain" id="PRO_5015649934" description="Elongator complex protein 1" evidence="9">
    <location>
        <begin position="22"/>
        <end position="1295"/>
    </location>
</feature>
<dbReference type="PANTHER" id="PTHR12747:SF0">
    <property type="entry name" value="ELONGATOR COMPLEX PROTEIN 1"/>
    <property type="match status" value="1"/>
</dbReference>
<evidence type="ECO:0000313" key="15">
    <source>
        <dbReference type="EMBL" id="PVD20111.1"/>
    </source>
</evidence>
<comment type="caution">
    <text evidence="15">The sequence shown here is derived from an EMBL/GenBank/DDBJ whole genome shotgun (WGS) entry which is preliminary data.</text>
</comment>
<evidence type="ECO:0000256" key="4">
    <source>
        <dbReference type="ARBA" id="ARBA00022694"/>
    </source>
</evidence>
<dbReference type="InterPro" id="IPR056165">
    <property type="entry name" value="Beta-prop_ELP1_2nd"/>
</dbReference>
<comment type="subcellular location">
    <subcellularLocation>
        <location evidence="6">Cytoplasm</location>
    </subcellularLocation>
    <subcellularLocation>
        <location evidence="6">Nucleus</location>
    </subcellularLocation>
</comment>
<feature type="domain" description="ELP1 alpha-solenoid" evidence="13">
    <location>
        <begin position="872"/>
        <end position="902"/>
    </location>
</feature>
<dbReference type="Pfam" id="PF23797">
    <property type="entry name" value="Beta-prop_ELP1_2nd"/>
    <property type="match status" value="1"/>
</dbReference>
<dbReference type="OrthoDB" id="40048at2759"/>
<evidence type="ECO:0000256" key="3">
    <source>
        <dbReference type="ARBA" id="ARBA00022490"/>
    </source>
</evidence>